<evidence type="ECO:0000313" key="3">
    <source>
        <dbReference type="Proteomes" id="UP000323569"/>
    </source>
</evidence>
<protein>
    <submittedName>
        <fullName evidence="2">Uncharacterized protein</fullName>
    </submittedName>
</protein>
<dbReference type="EMBL" id="BHVO01000005">
    <property type="protein sequence ID" value="GCA69030.1"/>
    <property type="molecule type" value="Genomic_DNA"/>
</dbReference>
<gene>
    <name evidence="2" type="ORF">MiYa_00552</name>
</gene>
<proteinExistence type="predicted"/>
<organism evidence="2 3">
    <name type="scientific">Microcystis aeruginosa NIES-2519</name>
    <dbReference type="NCBI Taxonomy" id="2303981"/>
    <lineage>
        <taxon>Bacteria</taxon>
        <taxon>Bacillati</taxon>
        <taxon>Cyanobacteriota</taxon>
        <taxon>Cyanophyceae</taxon>
        <taxon>Oscillatoriophycideae</taxon>
        <taxon>Chroococcales</taxon>
        <taxon>Microcystaceae</taxon>
        <taxon>Microcystis</taxon>
    </lineage>
</organism>
<evidence type="ECO:0000256" key="1">
    <source>
        <dbReference type="SAM" id="MobiDB-lite"/>
    </source>
</evidence>
<evidence type="ECO:0000313" key="2">
    <source>
        <dbReference type="EMBL" id="GCA69030.1"/>
    </source>
</evidence>
<accession>A0A5A5R0Z2</accession>
<dbReference type="Proteomes" id="UP000323569">
    <property type="component" value="Unassembled WGS sequence"/>
</dbReference>
<feature type="compositionally biased region" description="Basic and acidic residues" evidence="1">
    <location>
        <begin position="20"/>
        <end position="41"/>
    </location>
</feature>
<dbReference type="AlphaFoldDB" id="A0A5A5R0Z2"/>
<reference evidence="2 3" key="1">
    <citation type="submission" date="2018-09" db="EMBL/GenBank/DDBJ databases">
        <title>Evolutionary history of phycoerythrin pigmentation in the water bloom-forming cyanobacterium Microcystis aeruginosa.</title>
        <authorList>
            <person name="Tanabe Y."/>
            <person name="Tanabe Y."/>
            <person name="Yamaguchi H."/>
        </authorList>
    </citation>
    <scope>NUCLEOTIDE SEQUENCE [LARGE SCALE GENOMIC DNA]</scope>
    <source>
        <strain evidence="2 3">NIES-2519</strain>
    </source>
</reference>
<sequence length="41" mass="4406">MPVQTGHKTSHLVLCPAPEGKPEEAAAKDRQRAEPVLEKVG</sequence>
<feature type="region of interest" description="Disordered" evidence="1">
    <location>
        <begin position="1"/>
        <end position="41"/>
    </location>
</feature>
<comment type="caution">
    <text evidence="2">The sequence shown here is derived from an EMBL/GenBank/DDBJ whole genome shotgun (WGS) entry which is preliminary data.</text>
</comment>
<name>A0A5A5R0Z2_MICAE</name>